<dbReference type="EMBL" id="CAKKTJ010000326">
    <property type="protein sequence ID" value="CAH0480893.1"/>
    <property type="molecule type" value="Genomic_DNA"/>
</dbReference>
<gene>
    <name evidence="1" type="ORF">PBS003_LOCUS7504</name>
</gene>
<protein>
    <submittedName>
        <fullName evidence="1">Uncharacterized protein</fullName>
    </submittedName>
</protein>
<sequence>MEPTGDLKVIKYLLCGDTIILGPSIRLFSLKRFRRDTKGPIAQPNADVALDLISSKNEKFTGEAILSSDAPASLVESTPTSDRKYRLVVAFTLAASWAPDAVGTGPTPSGVILKALANIMVLASNATTTSAFA</sequence>
<proteinExistence type="predicted"/>
<comment type="caution">
    <text evidence="1">The sequence shown here is derived from an EMBL/GenBank/DDBJ whole genome shotgun (WGS) entry which is preliminary data.</text>
</comment>
<accession>A0AAU9L5P7</accession>
<evidence type="ECO:0000313" key="2">
    <source>
        <dbReference type="Proteomes" id="UP001160483"/>
    </source>
</evidence>
<organism evidence="1 2">
    <name type="scientific">Peronospora belbahrii</name>
    <dbReference type="NCBI Taxonomy" id="622444"/>
    <lineage>
        <taxon>Eukaryota</taxon>
        <taxon>Sar</taxon>
        <taxon>Stramenopiles</taxon>
        <taxon>Oomycota</taxon>
        <taxon>Peronosporomycetes</taxon>
        <taxon>Peronosporales</taxon>
        <taxon>Peronosporaceae</taxon>
        <taxon>Peronospora</taxon>
    </lineage>
</organism>
<dbReference type="Proteomes" id="UP001160483">
    <property type="component" value="Unassembled WGS sequence"/>
</dbReference>
<reference evidence="1" key="1">
    <citation type="submission" date="2021-11" db="EMBL/GenBank/DDBJ databases">
        <authorList>
            <person name="Islam A."/>
            <person name="Islam S."/>
            <person name="Flora M.S."/>
            <person name="Rahman M."/>
            <person name="Ziaur R.M."/>
            <person name="Epstein J.H."/>
            <person name="Hassan M."/>
            <person name="Klassen M."/>
            <person name="Woodard K."/>
            <person name="Webb A."/>
            <person name="Webby R.J."/>
            <person name="El Zowalaty M.E."/>
        </authorList>
    </citation>
    <scope>NUCLEOTIDE SEQUENCE</scope>
    <source>
        <strain evidence="1">Pbs3</strain>
    </source>
</reference>
<name>A0AAU9L5P7_9STRA</name>
<dbReference type="AlphaFoldDB" id="A0AAU9L5P7"/>
<evidence type="ECO:0000313" key="1">
    <source>
        <dbReference type="EMBL" id="CAH0480893.1"/>
    </source>
</evidence>